<name>A0A9N9NJY6_9GLOM</name>
<feature type="non-terminal residue" evidence="1">
    <location>
        <position position="43"/>
    </location>
</feature>
<dbReference type="EMBL" id="CAJVPQ010016137">
    <property type="protein sequence ID" value="CAG8744800.1"/>
    <property type="molecule type" value="Genomic_DNA"/>
</dbReference>
<evidence type="ECO:0000313" key="2">
    <source>
        <dbReference type="Proteomes" id="UP000789570"/>
    </source>
</evidence>
<accession>A0A9N9NJY6</accession>
<proteinExistence type="predicted"/>
<feature type="non-terminal residue" evidence="1">
    <location>
        <position position="1"/>
    </location>
</feature>
<keyword evidence="2" id="KW-1185">Reference proteome</keyword>
<gene>
    <name evidence="1" type="ORF">FCALED_LOCUS15884</name>
</gene>
<organism evidence="1 2">
    <name type="scientific">Funneliformis caledonium</name>
    <dbReference type="NCBI Taxonomy" id="1117310"/>
    <lineage>
        <taxon>Eukaryota</taxon>
        <taxon>Fungi</taxon>
        <taxon>Fungi incertae sedis</taxon>
        <taxon>Mucoromycota</taxon>
        <taxon>Glomeromycotina</taxon>
        <taxon>Glomeromycetes</taxon>
        <taxon>Glomerales</taxon>
        <taxon>Glomeraceae</taxon>
        <taxon>Funneliformis</taxon>
    </lineage>
</organism>
<reference evidence="1" key="1">
    <citation type="submission" date="2021-06" db="EMBL/GenBank/DDBJ databases">
        <authorList>
            <person name="Kallberg Y."/>
            <person name="Tangrot J."/>
            <person name="Rosling A."/>
        </authorList>
    </citation>
    <scope>NUCLEOTIDE SEQUENCE</scope>
    <source>
        <strain evidence="1">UK204</strain>
    </source>
</reference>
<protein>
    <submittedName>
        <fullName evidence="1">4247_t:CDS:1</fullName>
    </submittedName>
</protein>
<dbReference type="AlphaFoldDB" id="A0A9N9NJY6"/>
<comment type="caution">
    <text evidence="1">The sequence shown here is derived from an EMBL/GenBank/DDBJ whole genome shotgun (WGS) entry which is preliminary data.</text>
</comment>
<sequence>WFNKHHLREDVILPKNTTQEREFVNSMYVKHLLYLRTKILEYE</sequence>
<dbReference type="OrthoDB" id="2347457at2759"/>
<dbReference type="Proteomes" id="UP000789570">
    <property type="component" value="Unassembled WGS sequence"/>
</dbReference>
<evidence type="ECO:0000313" key="1">
    <source>
        <dbReference type="EMBL" id="CAG8744800.1"/>
    </source>
</evidence>